<evidence type="ECO:0000313" key="7">
    <source>
        <dbReference type="EMBL" id="SUX44082.1"/>
    </source>
</evidence>
<dbReference type="RefSeq" id="WP_076561677.1">
    <property type="nucleotide sequence ID" value="NZ_CP033929.1"/>
</dbReference>
<dbReference type="InterPro" id="IPR011075">
    <property type="entry name" value="TetR_C"/>
</dbReference>
<dbReference type="KEGG" id="cil:EG358_08670"/>
<name>A0A381FDB5_9FLAO</name>
<dbReference type="SUPFAM" id="SSF46689">
    <property type="entry name" value="Homeodomain-like"/>
    <property type="match status" value="1"/>
</dbReference>
<evidence type="ECO:0000259" key="5">
    <source>
        <dbReference type="PROSITE" id="PS50977"/>
    </source>
</evidence>
<proteinExistence type="predicted"/>
<dbReference type="GO" id="GO:0003677">
    <property type="term" value="F:DNA binding"/>
    <property type="evidence" value="ECO:0007669"/>
    <property type="project" value="UniProtKB-UniRule"/>
</dbReference>
<feature type="DNA-binding region" description="H-T-H motif" evidence="4">
    <location>
        <begin position="28"/>
        <end position="47"/>
    </location>
</feature>
<dbReference type="InterPro" id="IPR001647">
    <property type="entry name" value="HTH_TetR"/>
</dbReference>
<evidence type="ECO:0000256" key="3">
    <source>
        <dbReference type="ARBA" id="ARBA00023163"/>
    </source>
</evidence>
<dbReference type="AlphaFoldDB" id="A0A381FDB5"/>
<dbReference type="PROSITE" id="PS01081">
    <property type="entry name" value="HTH_TETR_1"/>
    <property type="match status" value="1"/>
</dbReference>
<evidence type="ECO:0000313" key="9">
    <source>
        <dbReference type="Proteomes" id="UP000255231"/>
    </source>
</evidence>
<dbReference type="OrthoDB" id="9798857at2"/>
<keyword evidence="8" id="KW-1185">Reference proteome</keyword>
<dbReference type="Pfam" id="PF16925">
    <property type="entry name" value="TetR_C_13"/>
    <property type="match status" value="1"/>
</dbReference>
<dbReference type="PROSITE" id="PS50977">
    <property type="entry name" value="HTH_TETR_2"/>
    <property type="match status" value="1"/>
</dbReference>
<dbReference type="PRINTS" id="PR00455">
    <property type="entry name" value="HTHTETR"/>
</dbReference>
<evidence type="ECO:0000256" key="1">
    <source>
        <dbReference type="ARBA" id="ARBA00023015"/>
    </source>
</evidence>
<dbReference type="InterPro" id="IPR036271">
    <property type="entry name" value="Tet_transcr_reg_TetR-rel_C_sf"/>
</dbReference>
<keyword evidence="1" id="KW-0805">Transcription regulation</keyword>
<protein>
    <submittedName>
        <fullName evidence="7">DNA-binding transcriptional repressor AcrR</fullName>
    </submittedName>
    <submittedName>
        <fullName evidence="6">Transcriptional regulator, TetR family</fullName>
    </submittedName>
</protein>
<dbReference type="Proteomes" id="UP000185725">
    <property type="component" value="Unassembled WGS sequence"/>
</dbReference>
<reference evidence="6 8" key="1">
    <citation type="submission" date="2017-01" db="EMBL/GenBank/DDBJ databases">
        <authorList>
            <person name="Varghese N."/>
            <person name="Submissions S."/>
        </authorList>
    </citation>
    <scope>NUCLEOTIDE SEQUENCE [LARGE SCALE GENOMIC DNA]</scope>
    <source>
        <strain evidence="6 8">ATCC 27950</strain>
    </source>
</reference>
<dbReference type="GeneID" id="303673769"/>
<dbReference type="PANTHER" id="PTHR47506">
    <property type="entry name" value="TRANSCRIPTIONAL REGULATORY PROTEIN"/>
    <property type="match status" value="1"/>
</dbReference>
<evidence type="ECO:0000256" key="4">
    <source>
        <dbReference type="PROSITE-ProRule" id="PRU00335"/>
    </source>
</evidence>
<dbReference type="Gene3D" id="1.10.357.10">
    <property type="entry name" value="Tetracycline Repressor, domain 2"/>
    <property type="match status" value="1"/>
</dbReference>
<feature type="domain" description="HTH tetR-type" evidence="5">
    <location>
        <begin position="5"/>
        <end position="65"/>
    </location>
</feature>
<dbReference type="EMBL" id="UFVS01000001">
    <property type="protein sequence ID" value="SUX44082.1"/>
    <property type="molecule type" value="Genomic_DNA"/>
</dbReference>
<evidence type="ECO:0000313" key="6">
    <source>
        <dbReference type="EMBL" id="SIQ96447.1"/>
    </source>
</evidence>
<keyword evidence="3" id="KW-0804">Transcription</keyword>
<dbReference type="EMBL" id="FTMF01000010">
    <property type="protein sequence ID" value="SIQ96447.1"/>
    <property type="molecule type" value="Genomic_DNA"/>
</dbReference>
<dbReference type="PANTHER" id="PTHR47506:SF1">
    <property type="entry name" value="HTH-TYPE TRANSCRIPTIONAL REGULATOR YJDC"/>
    <property type="match status" value="1"/>
</dbReference>
<dbReference type="InterPro" id="IPR023772">
    <property type="entry name" value="DNA-bd_HTH_TetR-type_CS"/>
</dbReference>
<dbReference type="Pfam" id="PF00440">
    <property type="entry name" value="TetR_N"/>
    <property type="match status" value="1"/>
</dbReference>
<dbReference type="SUPFAM" id="SSF48498">
    <property type="entry name" value="Tetracyclin repressor-like, C-terminal domain"/>
    <property type="match status" value="1"/>
</dbReference>
<organism evidence="7 9">
    <name type="scientific">Chryseobacterium indoltheticum</name>
    <dbReference type="NCBI Taxonomy" id="254"/>
    <lineage>
        <taxon>Bacteria</taxon>
        <taxon>Pseudomonadati</taxon>
        <taxon>Bacteroidota</taxon>
        <taxon>Flavobacteriia</taxon>
        <taxon>Flavobacteriales</taxon>
        <taxon>Weeksellaceae</taxon>
        <taxon>Chryseobacterium group</taxon>
        <taxon>Chryseobacterium</taxon>
    </lineage>
</organism>
<evidence type="ECO:0000313" key="8">
    <source>
        <dbReference type="Proteomes" id="UP000185725"/>
    </source>
</evidence>
<dbReference type="InterPro" id="IPR009057">
    <property type="entry name" value="Homeodomain-like_sf"/>
</dbReference>
<evidence type="ECO:0000256" key="2">
    <source>
        <dbReference type="ARBA" id="ARBA00023125"/>
    </source>
</evidence>
<gene>
    <name evidence="7" type="primary">tetC</name>
    <name evidence="7" type="ORF">NCTC13560_02350</name>
    <name evidence="6" type="ORF">SAMN05421682_110170</name>
</gene>
<reference evidence="7 9" key="2">
    <citation type="submission" date="2018-06" db="EMBL/GenBank/DDBJ databases">
        <authorList>
            <consortium name="Pathogen Informatics"/>
            <person name="Doyle S."/>
        </authorList>
    </citation>
    <scope>NUCLEOTIDE SEQUENCE [LARGE SCALE GENOMIC DNA]</scope>
    <source>
        <strain evidence="7 9">NCTC13560</strain>
    </source>
</reference>
<dbReference type="Proteomes" id="UP000255231">
    <property type="component" value="Unassembled WGS sequence"/>
</dbReference>
<sequence>MTRAEITRSNILQSALMLTYRQGYQATSIDEILEKTQVTKGAFYYHFRNKNEMGMALISEALNNEILPFIEKSLSKGTDFKKNMYQMMHSLLLEHPFMNAVNGCPTVNLIQEMAPLSDAFRKALLKSLNKWRKAIEDEITRSQTAGQLSLDHDAKKIAIHILTQYHGVRNMGKILGKRYYYTFLKEFKIYIDSLD</sequence>
<accession>A0A381FDB5</accession>
<keyword evidence="2 4" id="KW-0238">DNA-binding</keyword>